<protein>
    <recommendedName>
        <fullName evidence="4">Lipoprotein</fullName>
    </recommendedName>
</protein>
<dbReference type="EMBL" id="WTYJ01000001">
    <property type="protein sequence ID" value="MXO98718.1"/>
    <property type="molecule type" value="Genomic_DNA"/>
</dbReference>
<dbReference type="RefSeq" id="WP_161390330.1">
    <property type="nucleotide sequence ID" value="NZ_JBHSCP010000001.1"/>
</dbReference>
<reference evidence="2 3" key="1">
    <citation type="submission" date="2019-12" db="EMBL/GenBank/DDBJ databases">
        <title>Genomic-based taxomic classification of the family Erythrobacteraceae.</title>
        <authorList>
            <person name="Xu L."/>
        </authorList>
    </citation>
    <scope>NUCLEOTIDE SEQUENCE [LARGE SCALE GENOMIC DNA]</scope>
    <source>
        <strain evidence="2 3">S36</strain>
    </source>
</reference>
<evidence type="ECO:0000313" key="3">
    <source>
        <dbReference type="Proteomes" id="UP000469430"/>
    </source>
</evidence>
<feature type="chain" id="PRO_5026167388" description="Lipoprotein" evidence="1">
    <location>
        <begin position="31"/>
        <end position="191"/>
    </location>
</feature>
<gene>
    <name evidence="2" type="ORF">GRI97_06940</name>
</gene>
<dbReference type="OrthoDB" id="9787621at2"/>
<sequence>MMRRFPTTCRLAFICMLFAGAVAPVGLVHAQDPNTPAFDAQAFAPAEQDIGEFPHVSIPAGFRDGGAKRLSLAEKYVFPKGELHVATGAYWHADIFADGGEWNELLFLRGIEQQITSMGGHRVFDGSMPEAGRKMIDENAPAFVRDLYDPAPYRFRQFLIHAEDRLIWIEIGYGYNAEMIDLTVVEEEIAT</sequence>
<comment type="caution">
    <text evidence="2">The sequence shown here is derived from an EMBL/GenBank/DDBJ whole genome shotgun (WGS) entry which is preliminary data.</text>
</comment>
<evidence type="ECO:0000256" key="1">
    <source>
        <dbReference type="SAM" id="SignalP"/>
    </source>
</evidence>
<keyword evidence="3" id="KW-1185">Reference proteome</keyword>
<evidence type="ECO:0008006" key="4">
    <source>
        <dbReference type="Google" id="ProtNLM"/>
    </source>
</evidence>
<evidence type="ECO:0000313" key="2">
    <source>
        <dbReference type="EMBL" id="MXO98718.1"/>
    </source>
</evidence>
<proteinExistence type="predicted"/>
<name>A0A6I4TVU5_9SPHN</name>
<accession>A0A6I4TVU5</accession>
<organism evidence="2 3">
    <name type="scientific">Croceibacterium xixiisoli</name>
    <dbReference type="NCBI Taxonomy" id="1476466"/>
    <lineage>
        <taxon>Bacteria</taxon>
        <taxon>Pseudomonadati</taxon>
        <taxon>Pseudomonadota</taxon>
        <taxon>Alphaproteobacteria</taxon>
        <taxon>Sphingomonadales</taxon>
        <taxon>Erythrobacteraceae</taxon>
        <taxon>Croceibacterium</taxon>
    </lineage>
</organism>
<keyword evidence="1" id="KW-0732">Signal</keyword>
<feature type="signal peptide" evidence="1">
    <location>
        <begin position="1"/>
        <end position="30"/>
    </location>
</feature>
<dbReference type="AlphaFoldDB" id="A0A6I4TVU5"/>
<dbReference type="Proteomes" id="UP000469430">
    <property type="component" value="Unassembled WGS sequence"/>
</dbReference>